<protein>
    <recommendedName>
        <fullName evidence="3">Aminoglycoside phosphotransferase</fullName>
    </recommendedName>
</protein>
<proteinExistence type="predicted"/>
<name>A0ABS2N7V7_9BACI</name>
<evidence type="ECO:0000313" key="2">
    <source>
        <dbReference type="Proteomes" id="UP001646157"/>
    </source>
</evidence>
<evidence type="ECO:0000313" key="1">
    <source>
        <dbReference type="EMBL" id="MBM7583691.1"/>
    </source>
</evidence>
<gene>
    <name evidence="1" type="ORF">JOC86_000228</name>
</gene>
<evidence type="ECO:0008006" key="3">
    <source>
        <dbReference type="Google" id="ProtNLM"/>
    </source>
</evidence>
<reference evidence="1 2" key="1">
    <citation type="submission" date="2021-01" db="EMBL/GenBank/DDBJ databases">
        <title>Genomic Encyclopedia of Type Strains, Phase IV (KMG-IV): sequencing the most valuable type-strain genomes for metagenomic binning, comparative biology and taxonomic classification.</title>
        <authorList>
            <person name="Goeker M."/>
        </authorList>
    </citation>
    <scope>NUCLEOTIDE SEQUENCE [LARGE SCALE GENOMIC DNA]</scope>
    <source>
        <strain evidence="1 2">DSM 24834</strain>
    </source>
</reference>
<dbReference type="EMBL" id="JAFBDZ010000001">
    <property type="protein sequence ID" value="MBM7583691.1"/>
    <property type="molecule type" value="Genomic_DNA"/>
</dbReference>
<sequence length="63" mass="7277">MGKDINKIIKNLKDIGIVDQVTFDYEPLSGGTTSRLYLVNHKYVIKINKPIVLETETTFLQFY</sequence>
<keyword evidence="2" id="KW-1185">Reference proteome</keyword>
<dbReference type="Proteomes" id="UP001646157">
    <property type="component" value="Unassembled WGS sequence"/>
</dbReference>
<organism evidence="1 2">
    <name type="scientific">Rossellomorea pakistanensis</name>
    <dbReference type="NCBI Taxonomy" id="992288"/>
    <lineage>
        <taxon>Bacteria</taxon>
        <taxon>Bacillati</taxon>
        <taxon>Bacillota</taxon>
        <taxon>Bacilli</taxon>
        <taxon>Bacillales</taxon>
        <taxon>Bacillaceae</taxon>
        <taxon>Rossellomorea</taxon>
    </lineage>
</organism>
<comment type="caution">
    <text evidence="1">The sequence shown here is derived from an EMBL/GenBank/DDBJ whole genome shotgun (WGS) entry which is preliminary data.</text>
</comment>
<dbReference type="RefSeq" id="WP_205167936.1">
    <property type="nucleotide sequence ID" value="NZ_JAFBDZ010000001.1"/>
</dbReference>
<accession>A0ABS2N7V7</accession>